<gene>
    <name evidence="1" type="ORF">PoB_001643300</name>
</gene>
<sequence length="101" mass="10875">MANFLIMPYVKNNQDPTSASPMLGLSVGPTLLSLLVYIYDPFISAIGLKVDIDCIVDNEPALRSPGTSLSQVRALPPMSWPDGGGGLKPGIILLWIDYTQN</sequence>
<keyword evidence="2" id="KW-1185">Reference proteome</keyword>
<proteinExistence type="predicted"/>
<comment type="caution">
    <text evidence="1">The sequence shown here is derived from an EMBL/GenBank/DDBJ whole genome shotgun (WGS) entry which is preliminary data.</text>
</comment>
<protein>
    <submittedName>
        <fullName evidence="1">Uncharacterized protein</fullName>
    </submittedName>
</protein>
<dbReference type="AlphaFoldDB" id="A0AAV3Z5F3"/>
<dbReference type="Proteomes" id="UP000735302">
    <property type="component" value="Unassembled WGS sequence"/>
</dbReference>
<name>A0AAV3Z5F3_9GAST</name>
<dbReference type="EMBL" id="BLXT01001969">
    <property type="protein sequence ID" value="GFN89927.1"/>
    <property type="molecule type" value="Genomic_DNA"/>
</dbReference>
<reference evidence="1 2" key="1">
    <citation type="journal article" date="2021" name="Elife">
        <title>Chloroplast acquisition without the gene transfer in kleptoplastic sea slugs, Plakobranchus ocellatus.</title>
        <authorList>
            <person name="Maeda T."/>
            <person name="Takahashi S."/>
            <person name="Yoshida T."/>
            <person name="Shimamura S."/>
            <person name="Takaki Y."/>
            <person name="Nagai Y."/>
            <person name="Toyoda A."/>
            <person name="Suzuki Y."/>
            <person name="Arimoto A."/>
            <person name="Ishii H."/>
            <person name="Satoh N."/>
            <person name="Nishiyama T."/>
            <person name="Hasebe M."/>
            <person name="Maruyama T."/>
            <person name="Minagawa J."/>
            <person name="Obokata J."/>
            <person name="Shigenobu S."/>
        </authorList>
    </citation>
    <scope>NUCLEOTIDE SEQUENCE [LARGE SCALE GENOMIC DNA]</scope>
</reference>
<evidence type="ECO:0000313" key="2">
    <source>
        <dbReference type="Proteomes" id="UP000735302"/>
    </source>
</evidence>
<evidence type="ECO:0000313" key="1">
    <source>
        <dbReference type="EMBL" id="GFN89927.1"/>
    </source>
</evidence>
<accession>A0AAV3Z5F3</accession>
<organism evidence="1 2">
    <name type="scientific">Plakobranchus ocellatus</name>
    <dbReference type="NCBI Taxonomy" id="259542"/>
    <lineage>
        <taxon>Eukaryota</taxon>
        <taxon>Metazoa</taxon>
        <taxon>Spiralia</taxon>
        <taxon>Lophotrochozoa</taxon>
        <taxon>Mollusca</taxon>
        <taxon>Gastropoda</taxon>
        <taxon>Heterobranchia</taxon>
        <taxon>Euthyneura</taxon>
        <taxon>Panpulmonata</taxon>
        <taxon>Sacoglossa</taxon>
        <taxon>Placobranchoidea</taxon>
        <taxon>Plakobranchidae</taxon>
        <taxon>Plakobranchus</taxon>
    </lineage>
</organism>